<keyword evidence="5" id="KW-0521">NADP</keyword>
<keyword evidence="7" id="KW-1133">Transmembrane helix</keyword>
<dbReference type="OrthoDB" id="38045at2759"/>
<dbReference type="SUPFAM" id="SSF51905">
    <property type="entry name" value="FAD/NAD(P)-binding domain"/>
    <property type="match status" value="1"/>
</dbReference>
<keyword evidence="6" id="KW-0520">NAD</keyword>
<evidence type="ECO:0000256" key="7">
    <source>
        <dbReference type="SAM" id="Phobius"/>
    </source>
</evidence>
<dbReference type="EMBL" id="CAJNOO010000494">
    <property type="protein sequence ID" value="CAF0959438.1"/>
    <property type="molecule type" value="Genomic_DNA"/>
</dbReference>
<organism evidence="9 10">
    <name type="scientific">Rotaria sordida</name>
    <dbReference type="NCBI Taxonomy" id="392033"/>
    <lineage>
        <taxon>Eukaryota</taxon>
        <taxon>Metazoa</taxon>
        <taxon>Spiralia</taxon>
        <taxon>Gnathifera</taxon>
        <taxon>Rotifera</taxon>
        <taxon>Eurotatoria</taxon>
        <taxon>Bdelloidea</taxon>
        <taxon>Philodinida</taxon>
        <taxon>Philodinidae</taxon>
        <taxon>Rotaria</taxon>
    </lineage>
</organism>
<dbReference type="InterPro" id="IPR052206">
    <property type="entry name" value="Retinol_saturase"/>
</dbReference>
<evidence type="ECO:0000313" key="9">
    <source>
        <dbReference type="EMBL" id="CAF0959438.1"/>
    </source>
</evidence>
<keyword evidence="4" id="KW-0274">FAD</keyword>
<evidence type="ECO:0000256" key="5">
    <source>
        <dbReference type="ARBA" id="ARBA00022857"/>
    </source>
</evidence>
<evidence type="ECO:0000256" key="4">
    <source>
        <dbReference type="ARBA" id="ARBA00022827"/>
    </source>
</evidence>
<keyword evidence="2" id="KW-0285">Flavoprotein</keyword>
<dbReference type="PANTHER" id="PTHR46091">
    <property type="entry name" value="BLR7054 PROTEIN"/>
    <property type="match status" value="1"/>
</dbReference>
<dbReference type="GO" id="GO:0016491">
    <property type="term" value="F:oxidoreductase activity"/>
    <property type="evidence" value="ECO:0007669"/>
    <property type="project" value="InterPro"/>
</dbReference>
<keyword evidence="7" id="KW-0472">Membrane</keyword>
<dbReference type="PANTHER" id="PTHR46091:SF3">
    <property type="entry name" value="AMINE OXIDASE DOMAIN-CONTAINING PROTEIN"/>
    <property type="match status" value="1"/>
</dbReference>
<feature type="transmembrane region" description="Helical" evidence="7">
    <location>
        <begin position="504"/>
        <end position="524"/>
    </location>
</feature>
<gene>
    <name evidence="9" type="ORF">RFH988_LOCUS12060</name>
</gene>
<dbReference type="Pfam" id="PF01593">
    <property type="entry name" value="Amino_oxidase"/>
    <property type="match status" value="1"/>
</dbReference>
<evidence type="ECO:0000256" key="1">
    <source>
        <dbReference type="ARBA" id="ARBA00005855"/>
    </source>
</evidence>
<accession>A0A814DV20</accession>
<comment type="caution">
    <text evidence="9">The sequence shown here is derived from an EMBL/GenBank/DDBJ whole genome shotgun (WGS) entry which is preliminary data.</text>
</comment>
<feature type="domain" description="Amine oxidase" evidence="8">
    <location>
        <begin position="17"/>
        <end position="309"/>
    </location>
</feature>
<dbReference type="AlphaFoldDB" id="A0A814DV20"/>
<dbReference type="InterPro" id="IPR002937">
    <property type="entry name" value="Amino_oxidase"/>
</dbReference>
<sequence>MSAVPENVDMIIIGSGMAGLTVASIMAQEGKKVLLLEQHDVIGGNTHTFKEKGFNFETGLHYIGGRIGKKTSNLRKHFDCITKNGVEWEKMDDIYDLVVIRDGEKREQYPMYSDVKILKKTLISSFFEEEKAIHEYFNMIKKARIGITVLFLLKCIPYQWMQKIIHKLVQPFLSIFDETTEQVLSKLTNNKKLIGILTYLYGDYVEVPSRSSFGIQALLSDHYRGGGYFPIGGPSMIARAIVPIIEKSKGKAFVRAPVSSILINEENKAIGVVVKGHQIFSRIVVSAISSTITYKYLTPQTHQHLVQSHLKIIESPELASETGYMSMFIGLQGDSDELNLPKRNLWIFPSWNHDENMKKFCDDYNADFPVIFISFASAKDPTYHTRNPKKSVASIITVGTYEHVEDYKDKRVKHRGDAYSQLKDQWKERMLEIFLKEFPNLKNKIVYVDNGTTVTNDFYLGTYHGATCGLAHTPERFRQVEILSPTSPIKNLYLSGQDMLTCGVSGGLMSGFMTLYAISSSLIFKYPQRN</sequence>
<protein>
    <recommendedName>
        <fullName evidence="8">Amine oxidase domain-containing protein</fullName>
    </recommendedName>
</protein>
<evidence type="ECO:0000259" key="8">
    <source>
        <dbReference type="Pfam" id="PF01593"/>
    </source>
</evidence>
<name>A0A814DV20_9BILA</name>
<evidence type="ECO:0000313" key="10">
    <source>
        <dbReference type="Proteomes" id="UP000663882"/>
    </source>
</evidence>
<proteinExistence type="inferred from homology"/>
<keyword evidence="7" id="KW-0812">Transmembrane</keyword>
<dbReference type="Proteomes" id="UP000663882">
    <property type="component" value="Unassembled WGS sequence"/>
</dbReference>
<comment type="similarity">
    <text evidence="1">Belongs to the carotenoid/retinoid oxidoreductase family. CrtISO subfamily.</text>
</comment>
<evidence type="ECO:0000256" key="6">
    <source>
        <dbReference type="ARBA" id="ARBA00023027"/>
    </source>
</evidence>
<keyword evidence="3" id="KW-0732">Signal</keyword>
<dbReference type="InterPro" id="IPR036188">
    <property type="entry name" value="FAD/NAD-bd_sf"/>
</dbReference>
<evidence type="ECO:0000256" key="2">
    <source>
        <dbReference type="ARBA" id="ARBA00022630"/>
    </source>
</evidence>
<reference evidence="9" key="1">
    <citation type="submission" date="2021-02" db="EMBL/GenBank/DDBJ databases">
        <authorList>
            <person name="Nowell W R."/>
        </authorList>
    </citation>
    <scope>NUCLEOTIDE SEQUENCE</scope>
</reference>
<dbReference type="Gene3D" id="3.50.50.60">
    <property type="entry name" value="FAD/NAD(P)-binding domain"/>
    <property type="match status" value="2"/>
</dbReference>
<evidence type="ECO:0000256" key="3">
    <source>
        <dbReference type="ARBA" id="ARBA00022729"/>
    </source>
</evidence>